<dbReference type="EMBL" id="CP126116">
    <property type="protein sequence ID" value="WHZ55984.1"/>
    <property type="molecule type" value="Genomic_DNA"/>
</dbReference>
<keyword evidence="2" id="KW-1185">Reference proteome</keyword>
<dbReference type="Proteomes" id="UP001226091">
    <property type="component" value="Chromosome"/>
</dbReference>
<proteinExistence type="predicted"/>
<gene>
    <name evidence="1" type="ORF">QLQ22_14830</name>
</gene>
<sequence length="4080" mass="467030">MAKLDKQNVEDILSLTPIQEGILFHYLKDPHSDVYFEQICLEVSGDINESFFMRAWESVIQTNEQLRTLFRWEKLKAPVQIVLKEHKPYIEIIDLQHKDETEKSALLEEIIIKDREKKIDLRDVPFRITLCKLAEEKYEMVISNHHILYDGWSNGIILKEFLKAYQCLSHSVKYNLPIKKKYKDFIKYIQNQDKEQQKKFWQGYLKGFDPQPRLESKKRKSIRNDRHYRIRFSKNELLGFTTKNEVTLASLIYSLWGIVLQKNTNSNDIVFGSTVSGRAGVFNGIEEMVGLFINTIPLRIRRSPGETSIELIKAVNSALQNWELYGTTSLPDIKRHGELDEKTDLFDTIVVFENYPLDQSVLNKKSDIAFNSYSATEMTNYGLSISISVFKDVEVCFSYNEQLYDSSTIKRLAQHFTLITDDVIKNPDKEIEQIEIIPAEEKKQILSDFNNTRTTYSNEYTISQLFEHQVMKTQDNIAVIYKESAVTYKELDEMSSSLANVLLRKGVQKGEIVGIMTEPSIEMIVGIIAVLKAGAAYLPVDPEYPEPRKRFMVQDSGTRFILTEENLMNKNNCLIGEFHKDCILLLDDTSLFSGETISPRLDPSPADLFAVFYTSGTSGKPKGVMIENQSVVNLIQWFGNTFNMTENRKLLQLTNYVFDPSIEDFFGTLLYGATLHIAERNLILNSESFCDYVDQHQIDIINFIPTVLKELLCTNRKLKSLRTVISGGERLEESLKDELIYRGYELYNNYGPAETTVDALSIKCSEENVSLGKPISNVRCYILDKDQNLSPIGIPGELYIAGAGVARGYLNMPESTNDKFMNDPFIPNERMYKTGDLGRWNRNGEIEFLGRSDHQIKIRGYRIEVAEIHNLLLKHNHIQDAAVIDWENDKGKKVLCAYIVSDAQINSKSLRDYLSEELPDYMVPSYYIQLEKLPLTSIGKLDRKKLPPPKIQTNKKYVAPANKIEEDLLDVWSSVLGIEQEAISIEDNFFELGGDSILSIQIVGKALQKDIEITVSQMFQHQTIAELAACVVDGKESKREEGTKTPETGEVLLTPIQKWFFEQDLGNYHQWNQSILLETQPGINSALLSQSFHILTSYHDSFRLRYYQRNGEWVQVYSEANEHVLFEEYTSDRQDDQMQEIFSKLQYGLNITNGPLIRAAYFDFGNQEKGRLFVTAHHLVVDGYSWRVMMDDLQSIYEQLENSETVQLPLKSLSFKKWSEYLYEYADSDQLKSELVYWQMNTPPASKPIPVDIKGGLNTEESARTFSLMLTKDETDFLLRDMHHSFKTRIDDSLLSALSSSLAKWNGTTLVDLEGHGRHPLLKEHDISRTVGWFTCVYPMILGDIEPEIHVEDVLKKVKERYRGIPKGGIGYEILYYLAEESIREQFESKPRAQISFNYLGQFEQVLEKNQLFKISEVNTGPGRDLSGIRSHLLEIDCMIVDKKLYIEWKYSSNKHLPETIEQLANDFVHYLKHLIQYFQTNDSIYFTPSDFPLASIDQKNLDEWGKKYKTVEDIYTLSPVQQSMVFHHIYSPDSSVTVEQTVFSIESNLDIEVFERVWQTILDRHESLRASYHWEEGLKDPVQIVHKKIKVPFQVLDWTNLSEIEGLQKLERLIKDDRKRGFDLTKPPLMRILVVKRGDSVYDVIWTHHHLQLDGWCNSILLKEIGEFYKAYCAGEKIEMGNALPFKDYIKWLRRQDGKKAEQYWRKALKGFKTPIRFDNIFPVKADSDELSAFGDVVYEVTQEKKQLIQNFARKHRITLNTLVQGAWAILLNRYSEEKDITFGVTSSGRPADLKNSDAMIGCFMNTLPFRVNVNSNIDLIPWLKDLQLKQAEMRQFEYTSLADIRSWSEVPRNSGLYDLYESIVIVENYPFDAALKDGIGSLHVKSIRVEEQLDYPLVVYCNLQPELHFKLLFDCHFLDETEANQILAHLINILWDMIVSENRQLGEISMLSEKELKLLIDSHPASMEYPKDKCFQDLFTAQVKSRLNQTAIIQNDESLSYKELDILSNKLAHRLIKLGVGPEVPVGLYVERSIKMVVGILGILKAGGAFLPIDADYPGDRVNMMLNDAQVPVLLTQTNLKPKIRSYEDHTICLDAEWDSLLKESEGQPKSRIEPNNLAYIIYTSGSSGRPKGVMMPHEAVVSHSIDLVKRYELTPEDRVLQFSSISFDISLEQIFTTLAAGSSLVLRDKNIWTPHEFSRKCVELGLSVVNLPTSYWGEVIQEWHISPEMIPDSKLRLVIVGGEQMSAEKVGIWESLSLDHVILLNAYGPAETAMTSTLYRVSGNGTKSANLRYIPVGRPLANRRVYILDESMQPLPIGVKGEIFIGGLPLARGYLKNPEMTKDKFIQDPYYQDYGNRLYRTGDLGRILRDGNIEVLGRKDDQTKIRGHRMDIGEIEVVLNQCDNIKDSVVVVKNDEKNEKYLVAFYVPAAHMTNDLSSIRKFLRNNIPEYMIPSFFIQLEKLPMSPNGKIDRKSLAHTKIKVDIGGGYERPYNEIQRELVRIWEKILGTDGVGINHHFFEIGGQSLKAITLVSEIHRVFEVEIPLGKVFESPTIKELALLIEEMMGKKETYQSISPVAQQEFYKASAAQKRMYIVSRLSGASTNYNISGAVFLDGKVNVLQLERAFQALILRHESLRTSFAQTNGHIIQKVHENLEWNMEHLYANEYNLDSVVESFIQPFDLERGPLFRAAIVEMSPSKFLLVYDMHHIISDGLSIGILIREFVSLYQGNTLPNVRIQYKDFSGWQNHAVESGLLKSQEEYWLKTFSQEIPLLNLPTDYRRSDEPLFEGDGVKFNLEDSLTSKLNQISIEKGVTLYSLLLSAFNVLLSKYSGQEDIVVGTPVAGRLHSELENMVGMFVNTLALRNYPDPEMTLENFVKEVANQTVQALEHQEYSFEMLVDKLQLRKNLNRHPLFDVMFAFENVDGAMAQIDDFEIIPYEYTNRTTKFDLELKVTEQKGKLHFVFEYSTGLFRRDTIERMAEHFVKIIEVIADDITISIGEIDLVTTEEKNIIMDFNETGTLFPIEKTIKSIFEEQVVKHPYRTAVVFGHKKLTYKELNEKANQLANYLIKKGARQNTVIGLLAEPSIEMVVGLWGIIKSGATYLPIDPEFPDERINFMIESSGSTAILIQSHLLTSIDYACEEVIELDNKELLSEDTSNPVETTAFDDPIYIIYTSGTTGTPKGVPIKNQSLVNYISWFTREANITYSDKTMLLSSFAFDLGYTSLYTALLNGCELHLAPKKSFTVPESLLTYLKDQKISFIKLTPSLFTHLVNNSLIEKEQNRLLLRLVVLGGEEIKAIDIEKFNSLYPKTEVMNHYGPTETTIGSIAHKVDFAKLNPLFQGTVIGKPIDNVKIFILDKHQKPVPIGVTGEICIAGAGLTTGYLNQTELNTDKFIKGSFLDYEKIKLYKTGDLGKFTCDGEVIFLGRMDNQLKIRGYRVELEEVTSVLLQHDSVVDAIVAAKEDKEGNNDLCAYIVLKEGKNGSGIREYLSSKIPYYMMPSSFIKLDKIPLAPNGKLNVKALSEIADESLIRVEYETPGDSVEQKIAEIWEQVLDVEKVGMNDSFFEMGGNSLKVMLLTAEIHKQFNVNIPLRVSFKAPTVREMSKYVKNSSENIYSSLQPLENNEYYELSSAQKRLYTLHQMEGVGTSYNMPRATLLEGEIDLDKLENAFCEIVKMHEALRTSFEVVEGEPKQRIQENAEVEIKYSVLDGDLFPNSTGEPAAEFIHLIDEFITPFDLSKAPLVRIMVIRLRSDKHVMLTDMHHLISDGYSVSIMLNELSKLYQGQQIQKNRIQYKDFAGWQNEFLKTSAASKQEEYWLDILSGDLPVLNMPTNFPRPLMQSFEGDCFIFEGGKELKQRLDKLCLETDTTLFMVLSAAFSILLSKYSSQQDIIVGLPILGRTHSDLKNTIGMFANTIAIRSFPNENKSFVTFLTEVKEHLLKAYDNQDYQFDMLLDKLKIKREPGRNPIFSAMLALQDVQINKNTIGNIKLTPIKYRNKISKFDLSLFVENGNEDISFELEFASNLFNIETIKKFANDFLFILDKVSFNREIKLEGLKIEGLVVENTEIENVTFHF</sequence>
<organism evidence="1 2">
    <name type="scientific">Metabacillus hrfriensis</name>
    <dbReference type="NCBI Taxonomy" id="3048891"/>
    <lineage>
        <taxon>Bacteria</taxon>
        <taxon>Bacillati</taxon>
        <taxon>Bacillota</taxon>
        <taxon>Bacilli</taxon>
        <taxon>Bacillales</taxon>
        <taxon>Bacillaceae</taxon>
        <taxon>Metabacillus</taxon>
    </lineage>
</organism>
<evidence type="ECO:0000313" key="2">
    <source>
        <dbReference type="Proteomes" id="UP001226091"/>
    </source>
</evidence>
<accession>A0ACD4R6C7</accession>
<protein>
    <submittedName>
        <fullName evidence="1">Amino acid adenylation domain-containing protein</fullName>
    </submittedName>
</protein>
<evidence type="ECO:0000313" key="1">
    <source>
        <dbReference type="EMBL" id="WHZ55984.1"/>
    </source>
</evidence>
<reference evidence="2" key="1">
    <citation type="journal article" date="2025" name="Aquaculture">
        <title>Assessment of the bioflocculant production and safety properties of Metabacillus hrfriensis sp. nov. based on phenotypic and whole-genome sequencing analysis.</title>
        <authorList>
            <person name="Zhang R."/>
            <person name="Zhao Z."/>
            <person name="Luo L."/>
            <person name="Wang S."/>
            <person name="Guo K."/>
            <person name="Xu W."/>
        </authorList>
    </citation>
    <scope>NUCLEOTIDE SEQUENCE [LARGE SCALE GENOMIC DNA]</scope>
    <source>
        <strain evidence="2">CT-WN-B3</strain>
    </source>
</reference>
<name>A0ACD4R6C7_9BACI</name>